<feature type="domain" description="Glycosyltransferase 2-like" evidence="1">
    <location>
        <begin position="5"/>
        <end position="76"/>
    </location>
</feature>
<protein>
    <submittedName>
        <fullName evidence="2">Glycosyltransferase</fullName>
    </submittedName>
</protein>
<evidence type="ECO:0000313" key="3">
    <source>
        <dbReference type="Proteomes" id="UP000322981"/>
    </source>
</evidence>
<dbReference type="Proteomes" id="UP000322981">
    <property type="component" value="Unassembled WGS sequence"/>
</dbReference>
<comment type="caution">
    <text evidence="2">The sequence shown here is derived from an EMBL/GenBank/DDBJ whole genome shotgun (WGS) entry which is preliminary data.</text>
</comment>
<dbReference type="PANTHER" id="PTHR43685">
    <property type="entry name" value="GLYCOSYLTRANSFERASE"/>
    <property type="match status" value="1"/>
</dbReference>
<dbReference type="OrthoDB" id="396512at2"/>
<dbReference type="EMBL" id="VWXX01000026">
    <property type="protein sequence ID" value="KAA6183965.1"/>
    <property type="molecule type" value="Genomic_DNA"/>
</dbReference>
<dbReference type="PANTHER" id="PTHR43685:SF2">
    <property type="entry name" value="GLYCOSYLTRANSFERASE 2-LIKE DOMAIN-CONTAINING PROTEIN"/>
    <property type="match status" value="1"/>
</dbReference>
<dbReference type="RefSeq" id="WP_150094076.1">
    <property type="nucleotide sequence ID" value="NZ_VWXX01000026.1"/>
</dbReference>
<dbReference type="InterPro" id="IPR050834">
    <property type="entry name" value="Glycosyltransf_2"/>
</dbReference>
<dbReference type="Pfam" id="PF00535">
    <property type="entry name" value="Glycos_transf_2"/>
    <property type="match status" value="1"/>
</dbReference>
<evidence type="ECO:0000313" key="2">
    <source>
        <dbReference type="EMBL" id="KAA6183965.1"/>
    </source>
</evidence>
<keyword evidence="3" id="KW-1185">Reference proteome</keyword>
<dbReference type="InterPro" id="IPR029044">
    <property type="entry name" value="Nucleotide-diphossugar_trans"/>
</dbReference>
<keyword evidence="2" id="KW-0808">Transferase</keyword>
<organism evidence="2 3">
    <name type="scientific">Thiohalocapsa marina</name>
    <dbReference type="NCBI Taxonomy" id="424902"/>
    <lineage>
        <taxon>Bacteria</taxon>
        <taxon>Pseudomonadati</taxon>
        <taxon>Pseudomonadota</taxon>
        <taxon>Gammaproteobacteria</taxon>
        <taxon>Chromatiales</taxon>
        <taxon>Chromatiaceae</taxon>
        <taxon>Thiohalocapsa</taxon>
    </lineage>
</organism>
<name>A0A5M8FNH8_9GAMM</name>
<evidence type="ECO:0000259" key="1">
    <source>
        <dbReference type="Pfam" id="PF00535"/>
    </source>
</evidence>
<accession>A0A5M8FNH8</accession>
<dbReference type="InterPro" id="IPR001173">
    <property type="entry name" value="Glyco_trans_2-like"/>
</dbReference>
<dbReference type="SUPFAM" id="SSF53448">
    <property type="entry name" value="Nucleotide-diphospho-sugar transferases"/>
    <property type="match status" value="1"/>
</dbReference>
<sequence>MKIAVVTTTYQCAATIADCLDSVAGQSYANREHIVIDGGSTDGTLAVLESRRDQLAVLVSEPDGGTYFGLNKGIAQGVCDGKPYQQMIL</sequence>
<reference evidence="2 3" key="1">
    <citation type="submission" date="2019-09" db="EMBL/GenBank/DDBJ databases">
        <title>Whole-genome sequence of the purple sulfur bacterium Thiohalocapsa marina DSM 19078.</title>
        <authorList>
            <person name="Kyndt J.A."/>
            <person name="Meyer T.E."/>
        </authorList>
    </citation>
    <scope>NUCLEOTIDE SEQUENCE [LARGE SCALE GENOMIC DNA]</scope>
    <source>
        <strain evidence="2 3">DSM 19078</strain>
    </source>
</reference>
<dbReference type="AlphaFoldDB" id="A0A5M8FNH8"/>
<dbReference type="Gene3D" id="3.90.550.10">
    <property type="entry name" value="Spore Coat Polysaccharide Biosynthesis Protein SpsA, Chain A"/>
    <property type="match status" value="1"/>
</dbReference>
<proteinExistence type="predicted"/>
<gene>
    <name evidence="2" type="ORF">F2Q65_14255</name>
</gene>
<dbReference type="GO" id="GO:0016740">
    <property type="term" value="F:transferase activity"/>
    <property type="evidence" value="ECO:0007669"/>
    <property type="project" value="UniProtKB-KW"/>
</dbReference>